<dbReference type="GO" id="GO:0006974">
    <property type="term" value="P:DNA damage response"/>
    <property type="evidence" value="ECO:0007669"/>
    <property type="project" value="TreeGrafter"/>
</dbReference>
<organism evidence="2 3">
    <name type="scientific">Ignelater luminosus</name>
    <name type="common">Cucubano</name>
    <name type="synonym">Pyrophorus luminosus</name>
    <dbReference type="NCBI Taxonomy" id="2038154"/>
    <lineage>
        <taxon>Eukaryota</taxon>
        <taxon>Metazoa</taxon>
        <taxon>Ecdysozoa</taxon>
        <taxon>Arthropoda</taxon>
        <taxon>Hexapoda</taxon>
        <taxon>Insecta</taxon>
        <taxon>Pterygota</taxon>
        <taxon>Neoptera</taxon>
        <taxon>Endopterygota</taxon>
        <taxon>Coleoptera</taxon>
        <taxon>Polyphaga</taxon>
        <taxon>Elateriformia</taxon>
        <taxon>Elateroidea</taxon>
        <taxon>Elateridae</taxon>
        <taxon>Agrypninae</taxon>
        <taxon>Pyrophorini</taxon>
        <taxon>Ignelater</taxon>
    </lineage>
</organism>
<accession>A0A8K0G832</accession>
<reference evidence="2" key="1">
    <citation type="submission" date="2019-08" db="EMBL/GenBank/DDBJ databases">
        <title>The genome of the North American firefly Photinus pyralis.</title>
        <authorList>
            <consortium name="Photinus pyralis genome working group"/>
            <person name="Fallon T.R."/>
            <person name="Sander Lower S.E."/>
            <person name="Weng J.-K."/>
        </authorList>
    </citation>
    <scope>NUCLEOTIDE SEQUENCE</scope>
    <source>
        <strain evidence="2">TRF0915ILg1</strain>
        <tissue evidence="2">Whole body</tissue>
    </source>
</reference>
<proteinExistence type="predicted"/>
<dbReference type="SUPFAM" id="SSF52949">
    <property type="entry name" value="Macro domain-like"/>
    <property type="match status" value="1"/>
</dbReference>
<dbReference type="NCBIfam" id="NF001664">
    <property type="entry name" value="PRK00431.1-6"/>
    <property type="match status" value="1"/>
</dbReference>
<gene>
    <name evidence="2" type="ORF">ILUMI_11065</name>
</gene>
<dbReference type="OrthoDB" id="6133115at2759"/>
<dbReference type="GO" id="GO:0005654">
    <property type="term" value="C:nucleoplasm"/>
    <property type="evidence" value="ECO:0007669"/>
    <property type="project" value="TreeGrafter"/>
</dbReference>
<dbReference type="InterPro" id="IPR002589">
    <property type="entry name" value="Macro_dom"/>
</dbReference>
<dbReference type="PROSITE" id="PS51154">
    <property type="entry name" value="MACRO"/>
    <property type="match status" value="1"/>
</dbReference>
<dbReference type="AlphaFoldDB" id="A0A8K0G832"/>
<sequence>MFAKRSISAVRKSVTIYFDCCKNLNSSVIRHNMSSWESEKKRFLSMSVDDKRKGYRSSEYFEVNQIPTWPQYANKIGNLPENIPMLVTNQINISQNEELAKKISVFRGDITTLEVDAIVNAANKSLLGGGGVDGAIHRAAGPSLKEECRTLNGCQEGEAKITGAYKLPAKYVIHTVGPQGEKPGSLAQCYKNSLTIMKAQNLRTIAFPCISTGIYGYPLIPAAHVATMEVRKHLEKNADSVERVIFCLFSEEDENIYQRILQSYFPLK</sequence>
<dbReference type="GO" id="GO:0140293">
    <property type="term" value="F:ADP-ribosylglutamate hydrolase activity"/>
    <property type="evidence" value="ECO:0007669"/>
    <property type="project" value="TreeGrafter"/>
</dbReference>
<dbReference type="PANTHER" id="PTHR11106">
    <property type="entry name" value="GANGLIOSIDE INDUCED DIFFERENTIATION ASSOCIATED PROTEIN 2-RELATED"/>
    <property type="match status" value="1"/>
</dbReference>
<dbReference type="PANTHER" id="PTHR11106:SF27">
    <property type="entry name" value="MACRO DOMAIN-CONTAINING PROTEIN"/>
    <property type="match status" value="1"/>
</dbReference>
<dbReference type="EMBL" id="VTPC01006237">
    <property type="protein sequence ID" value="KAF2895110.1"/>
    <property type="molecule type" value="Genomic_DNA"/>
</dbReference>
<dbReference type="Proteomes" id="UP000801492">
    <property type="component" value="Unassembled WGS sequence"/>
</dbReference>
<keyword evidence="3" id="KW-1185">Reference proteome</keyword>
<evidence type="ECO:0000259" key="1">
    <source>
        <dbReference type="PROSITE" id="PS51154"/>
    </source>
</evidence>
<feature type="domain" description="Macro" evidence="1">
    <location>
        <begin position="90"/>
        <end position="265"/>
    </location>
</feature>
<comment type="caution">
    <text evidence="2">The sequence shown here is derived from an EMBL/GenBank/DDBJ whole genome shotgun (WGS) entry which is preliminary data.</text>
</comment>
<dbReference type="Gene3D" id="3.40.220.10">
    <property type="entry name" value="Leucine Aminopeptidase, subunit E, domain 1"/>
    <property type="match status" value="1"/>
</dbReference>
<dbReference type="CDD" id="cd02908">
    <property type="entry name" value="Macro_OAADPr_deacetylase"/>
    <property type="match status" value="1"/>
</dbReference>
<protein>
    <recommendedName>
        <fullName evidence="1">Macro domain-containing protein</fullName>
    </recommendedName>
</protein>
<dbReference type="InterPro" id="IPR043472">
    <property type="entry name" value="Macro_dom-like"/>
</dbReference>
<dbReference type="SMART" id="SM00506">
    <property type="entry name" value="A1pp"/>
    <property type="match status" value="1"/>
</dbReference>
<name>A0A8K0G832_IGNLU</name>
<dbReference type="Pfam" id="PF01661">
    <property type="entry name" value="Macro"/>
    <property type="match status" value="1"/>
</dbReference>
<dbReference type="GO" id="GO:0140291">
    <property type="term" value="P:peptidyl-glutamate ADP-deribosylation"/>
    <property type="evidence" value="ECO:0007669"/>
    <property type="project" value="TreeGrafter"/>
</dbReference>
<dbReference type="GO" id="GO:0042278">
    <property type="term" value="P:purine nucleoside metabolic process"/>
    <property type="evidence" value="ECO:0007669"/>
    <property type="project" value="TreeGrafter"/>
</dbReference>
<evidence type="ECO:0000313" key="3">
    <source>
        <dbReference type="Proteomes" id="UP000801492"/>
    </source>
</evidence>
<evidence type="ECO:0000313" key="2">
    <source>
        <dbReference type="EMBL" id="KAF2895110.1"/>
    </source>
</evidence>